<dbReference type="InterPro" id="IPR039134">
    <property type="entry name" value="SMUG1"/>
</dbReference>
<organism evidence="5 6">
    <name type="scientific">Meganyctiphanes norvegica</name>
    <name type="common">Northern krill</name>
    <name type="synonym">Thysanopoda norvegica</name>
    <dbReference type="NCBI Taxonomy" id="48144"/>
    <lineage>
        <taxon>Eukaryota</taxon>
        <taxon>Metazoa</taxon>
        <taxon>Ecdysozoa</taxon>
        <taxon>Arthropoda</taxon>
        <taxon>Crustacea</taxon>
        <taxon>Multicrustacea</taxon>
        <taxon>Malacostraca</taxon>
        <taxon>Eumalacostraca</taxon>
        <taxon>Eucarida</taxon>
        <taxon>Euphausiacea</taxon>
        <taxon>Euphausiidae</taxon>
        <taxon>Meganyctiphanes</taxon>
    </lineage>
</organism>
<dbReference type="SUPFAM" id="SSF52141">
    <property type="entry name" value="Uracil-DNA glycosylase-like"/>
    <property type="match status" value="1"/>
</dbReference>
<evidence type="ECO:0000256" key="2">
    <source>
        <dbReference type="ARBA" id="ARBA00022801"/>
    </source>
</evidence>
<dbReference type="Gene3D" id="3.40.470.10">
    <property type="entry name" value="Uracil-DNA glycosylase-like domain"/>
    <property type="match status" value="1"/>
</dbReference>
<comment type="caution">
    <text evidence="5">The sequence shown here is derived from an EMBL/GenBank/DDBJ whole genome shotgun (WGS) entry which is preliminary data.</text>
</comment>
<dbReference type="GO" id="GO:0006284">
    <property type="term" value="P:base-excision repair"/>
    <property type="evidence" value="ECO:0007669"/>
    <property type="project" value="InterPro"/>
</dbReference>
<proteinExistence type="predicted"/>
<gene>
    <name evidence="5" type="ORF">MNOR_LOCUS38895</name>
</gene>
<name>A0AAV2SP87_MEGNR</name>
<evidence type="ECO:0000313" key="5">
    <source>
        <dbReference type="EMBL" id="CAL4218288.1"/>
    </source>
</evidence>
<dbReference type="AlphaFoldDB" id="A0AAV2SP87"/>
<dbReference type="PANTHER" id="PTHR13235:SF2">
    <property type="entry name" value="SINGLE-STRAND SELECTIVE MONOFUNCTIONAL URACIL DNA GLYCOSYLASE"/>
    <property type="match status" value="1"/>
</dbReference>
<evidence type="ECO:0000256" key="4">
    <source>
        <dbReference type="ARBA" id="ARBA00023204"/>
    </source>
</evidence>
<dbReference type="EMBL" id="CAXKWB010093733">
    <property type="protein sequence ID" value="CAL4218288.1"/>
    <property type="molecule type" value="Genomic_DNA"/>
</dbReference>
<dbReference type="Proteomes" id="UP001497623">
    <property type="component" value="Unassembled WGS sequence"/>
</dbReference>
<feature type="non-terminal residue" evidence="5">
    <location>
        <position position="307"/>
    </location>
</feature>
<reference evidence="5 6" key="1">
    <citation type="submission" date="2024-05" db="EMBL/GenBank/DDBJ databases">
        <authorList>
            <person name="Wallberg A."/>
        </authorList>
    </citation>
    <scope>NUCLEOTIDE SEQUENCE [LARGE SCALE GENOMIC DNA]</scope>
</reference>
<sequence>DKKMDHTSKKQKVDHPACDTSSNKYVLDTVNDVLIKADNSAISENKVSITDHPNQVFEQFHAHSSSSERNSDEFASLQNMLMKNNSLLLNRKTNVHIHRNVPISSENSQKTLNYISNENIVRNNSILSGLESKKNSHFNLGNNHLERFPNLNTSQSIVNYSNFSKIPQHLLLLDTDSNNDLSLPKKTNCAKMIDSADSQHAKQEYNNDILIKSDVHIYNQLLPSTIYNQLHPCTTIADRFMEMEQRLCQELLKINYYAGGSKITHVYNPIDYASEIHQDFLTKFCRGGQKVLLLGMNPGPWGMGQTG</sequence>
<keyword evidence="3" id="KW-0238">DNA-binding</keyword>
<accession>A0AAV2SP87</accession>
<evidence type="ECO:0000256" key="1">
    <source>
        <dbReference type="ARBA" id="ARBA00022763"/>
    </source>
</evidence>
<protein>
    <recommendedName>
        <fullName evidence="7">Single-strand selective monofunctional uracil DNA glycosylase</fullName>
    </recommendedName>
</protein>
<dbReference type="GO" id="GO:0017065">
    <property type="term" value="F:single-strand selective uracil DNA N-glycosylase activity"/>
    <property type="evidence" value="ECO:0007669"/>
    <property type="project" value="InterPro"/>
</dbReference>
<dbReference type="PANTHER" id="PTHR13235">
    <property type="entry name" value="SINGLE-STRAND SELECTIVE MONOFUNCTIONAL URACIL DNA GLYCOSYLASE"/>
    <property type="match status" value="1"/>
</dbReference>
<feature type="non-terminal residue" evidence="5">
    <location>
        <position position="1"/>
    </location>
</feature>
<keyword evidence="2" id="KW-0378">Hydrolase</keyword>
<dbReference type="InterPro" id="IPR036895">
    <property type="entry name" value="Uracil-DNA_glycosylase-like_sf"/>
</dbReference>
<evidence type="ECO:0000256" key="3">
    <source>
        <dbReference type="ARBA" id="ARBA00023125"/>
    </source>
</evidence>
<keyword evidence="6" id="KW-1185">Reference proteome</keyword>
<keyword evidence="1" id="KW-0227">DNA damage</keyword>
<keyword evidence="4" id="KW-0234">DNA repair</keyword>
<dbReference type="GO" id="GO:0003677">
    <property type="term" value="F:DNA binding"/>
    <property type="evidence" value="ECO:0007669"/>
    <property type="project" value="UniProtKB-KW"/>
</dbReference>
<evidence type="ECO:0000313" key="6">
    <source>
        <dbReference type="Proteomes" id="UP001497623"/>
    </source>
</evidence>
<dbReference type="GO" id="GO:0000703">
    <property type="term" value="F:oxidized pyrimidine nucleobase lesion DNA N-glycosylase activity"/>
    <property type="evidence" value="ECO:0007669"/>
    <property type="project" value="TreeGrafter"/>
</dbReference>
<evidence type="ECO:0008006" key="7">
    <source>
        <dbReference type="Google" id="ProtNLM"/>
    </source>
</evidence>